<dbReference type="InterPro" id="IPR037523">
    <property type="entry name" value="VOC_core"/>
</dbReference>
<dbReference type="InterPro" id="IPR050383">
    <property type="entry name" value="GlyoxalaseI/FosfomycinResist"/>
</dbReference>
<dbReference type="InterPro" id="IPR029068">
    <property type="entry name" value="Glyas_Bleomycin-R_OHBP_Dase"/>
</dbReference>
<evidence type="ECO:0000259" key="1">
    <source>
        <dbReference type="PROSITE" id="PS51819"/>
    </source>
</evidence>
<feature type="domain" description="VOC" evidence="1">
    <location>
        <begin position="6"/>
        <end position="132"/>
    </location>
</feature>
<accession>A0ABW0JV67</accession>
<proteinExistence type="predicted"/>
<reference evidence="3" key="1">
    <citation type="journal article" date="2019" name="Int. J. Syst. Evol. Microbiol.">
        <title>The Global Catalogue of Microorganisms (GCM) 10K type strain sequencing project: providing services to taxonomists for standard genome sequencing and annotation.</title>
        <authorList>
            <consortium name="The Broad Institute Genomics Platform"/>
            <consortium name="The Broad Institute Genome Sequencing Center for Infectious Disease"/>
            <person name="Wu L."/>
            <person name="Ma J."/>
        </authorList>
    </citation>
    <scope>NUCLEOTIDE SEQUENCE [LARGE SCALE GENOMIC DNA]</scope>
    <source>
        <strain evidence="3">KACC 12822</strain>
    </source>
</reference>
<dbReference type="Gene3D" id="3.10.180.10">
    <property type="entry name" value="2,3-Dihydroxybiphenyl 1,2-Dioxygenase, domain 1"/>
    <property type="match status" value="1"/>
</dbReference>
<dbReference type="Proteomes" id="UP001596018">
    <property type="component" value="Unassembled WGS sequence"/>
</dbReference>
<dbReference type="PANTHER" id="PTHR21366:SF14">
    <property type="entry name" value="GLYOXALASE DOMAIN-CONTAINING PROTEIN 5"/>
    <property type="match status" value="1"/>
</dbReference>
<gene>
    <name evidence="2" type="ORF">ACFPK0_06030</name>
</gene>
<comment type="caution">
    <text evidence="2">The sequence shown here is derived from an EMBL/GenBank/DDBJ whole genome shotgun (WGS) entry which is preliminary data.</text>
</comment>
<dbReference type="InterPro" id="IPR004360">
    <property type="entry name" value="Glyas_Fos-R_dOase_dom"/>
</dbReference>
<name>A0ABW0JV67_9GAMM</name>
<evidence type="ECO:0000313" key="2">
    <source>
        <dbReference type="EMBL" id="MFC5439571.1"/>
    </source>
</evidence>
<dbReference type="SUPFAM" id="SSF54593">
    <property type="entry name" value="Glyoxalase/Bleomycin resistance protein/Dihydroxybiphenyl dioxygenase"/>
    <property type="match status" value="1"/>
</dbReference>
<dbReference type="RefSeq" id="WP_377339092.1">
    <property type="nucleotide sequence ID" value="NZ_JALBWS010000014.1"/>
</dbReference>
<dbReference type="EMBL" id="JBHSMM010000001">
    <property type="protein sequence ID" value="MFC5439571.1"/>
    <property type="molecule type" value="Genomic_DNA"/>
</dbReference>
<sequence>MIRIGEIDHVVLRAIDIEAMQRFYVEVLGCHEERRQDEIGLVQLRAGASLIDLVSMDGKLGRQGGAAPGPEGHNVDHICLRVEAYDEAAIMAHLKSHGVRIGESGSRYGARGEGPSIYLYDPQGNMIELKGPAVTGAAPSLRAGEVRKGEASAPD</sequence>
<keyword evidence="3" id="KW-1185">Reference proteome</keyword>
<dbReference type="Pfam" id="PF00903">
    <property type="entry name" value="Glyoxalase"/>
    <property type="match status" value="1"/>
</dbReference>
<evidence type="ECO:0000313" key="3">
    <source>
        <dbReference type="Proteomes" id="UP001596018"/>
    </source>
</evidence>
<dbReference type="PROSITE" id="PS51819">
    <property type="entry name" value="VOC"/>
    <property type="match status" value="1"/>
</dbReference>
<protein>
    <submittedName>
        <fullName evidence="2">VOC family protein</fullName>
    </submittedName>
</protein>
<organism evidence="2 3">
    <name type="scientific">Rhodanobacter ginsenosidimutans</name>
    <dbReference type="NCBI Taxonomy" id="490571"/>
    <lineage>
        <taxon>Bacteria</taxon>
        <taxon>Pseudomonadati</taxon>
        <taxon>Pseudomonadota</taxon>
        <taxon>Gammaproteobacteria</taxon>
        <taxon>Lysobacterales</taxon>
        <taxon>Rhodanobacteraceae</taxon>
        <taxon>Rhodanobacter</taxon>
    </lineage>
</organism>
<dbReference type="PANTHER" id="PTHR21366">
    <property type="entry name" value="GLYOXALASE FAMILY PROTEIN"/>
    <property type="match status" value="1"/>
</dbReference>